<comment type="caution">
    <text evidence="1">The sequence shown here is derived from an EMBL/GenBank/DDBJ whole genome shotgun (WGS) entry which is preliminary data.</text>
</comment>
<reference evidence="1" key="1">
    <citation type="submission" date="2019-10" db="EMBL/GenBank/DDBJ databases">
        <title>Rhizobium leguminosarum symbiovar viciae collection.</title>
        <authorList>
            <person name="Boivin S."/>
            <person name="Lepetit M."/>
        </authorList>
    </citation>
    <scope>NUCLEOTIDE SEQUENCE</scope>
    <source>
        <strain evidence="1">L143</strain>
    </source>
</reference>
<gene>
    <name evidence="1" type="ORF">GFL91_33300</name>
</gene>
<evidence type="ECO:0000313" key="1">
    <source>
        <dbReference type="EMBL" id="NKM49725.1"/>
    </source>
</evidence>
<name>A0A8I2KMS0_RHILV</name>
<accession>A0A8I2KMS0</accession>
<dbReference type="EMBL" id="WIEZ01000026">
    <property type="protein sequence ID" value="NKM49725.1"/>
    <property type="molecule type" value="Genomic_DNA"/>
</dbReference>
<organism evidence="1 2">
    <name type="scientific">Rhizobium leguminosarum bv. viciae</name>
    <dbReference type="NCBI Taxonomy" id="387"/>
    <lineage>
        <taxon>Bacteria</taxon>
        <taxon>Pseudomonadati</taxon>
        <taxon>Pseudomonadota</taxon>
        <taxon>Alphaproteobacteria</taxon>
        <taxon>Hyphomicrobiales</taxon>
        <taxon>Rhizobiaceae</taxon>
        <taxon>Rhizobium/Agrobacterium group</taxon>
        <taxon>Rhizobium</taxon>
    </lineage>
</organism>
<sequence>MIGFLHPNPMLPTLFLLSVRRCTCPLRNRMKRLCSIFSTKATLGELPMTPNMDRQRFTREVLTGYSNIAKTSLVSSQQG</sequence>
<dbReference type="Proteomes" id="UP000662259">
    <property type="component" value="Unassembled WGS sequence"/>
</dbReference>
<evidence type="ECO:0000313" key="2">
    <source>
        <dbReference type="Proteomes" id="UP000662259"/>
    </source>
</evidence>
<proteinExistence type="predicted"/>
<dbReference type="AlphaFoldDB" id="A0A8I2KMS0"/>
<protein>
    <submittedName>
        <fullName evidence="1">Uncharacterized protein</fullName>
    </submittedName>
</protein>